<dbReference type="RefSeq" id="WP_311159399.1">
    <property type="nucleotide sequence ID" value="NZ_JAVQLW010000001.1"/>
</dbReference>
<protein>
    <submittedName>
        <fullName evidence="2">Cell division protein FtsL</fullName>
    </submittedName>
</protein>
<keyword evidence="3" id="KW-1185">Reference proteome</keyword>
<organism evidence="2 3">
    <name type="scientific">Paracoccus aurantius</name>
    <dbReference type="NCBI Taxonomy" id="3073814"/>
    <lineage>
        <taxon>Bacteria</taxon>
        <taxon>Pseudomonadati</taxon>
        <taxon>Pseudomonadota</taxon>
        <taxon>Alphaproteobacteria</taxon>
        <taxon>Rhodobacterales</taxon>
        <taxon>Paracoccaceae</taxon>
        <taxon>Paracoccus</taxon>
    </lineage>
</organism>
<sequence length="131" mass="14780">MRSVLYLLTTLIVMGLAFWAYRENYSTQAALTDMGKVQREIATLREDLGVLRAEWAYLNRPDRLRELVNLNFDRLKLVPFDAEQYVEVGQVVFPLPKPPASLPDAASNGAEAQPGTRPPGFPPIRPQERTP</sequence>
<feature type="region of interest" description="Disordered" evidence="1">
    <location>
        <begin position="99"/>
        <end position="131"/>
    </location>
</feature>
<comment type="caution">
    <text evidence="2">The sequence shown here is derived from an EMBL/GenBank/DDBJ whole genome shotgun (WGS) entry which is preliminary data.</text>
</comment>
<dbReference type="EMBL" id="JAVQLW010000001">
    <property type="protein sequence ID" value="MDS9467217.1"/>
    <property type="molecule type" value="Genomic_DNA"/>
</dbReference>
<evidence type="ECO:0000313" key="2">
    <source>
        <dbReference type="EMBL" id="MDS9467217.1"/>
    </source>
</evidence>
<name>A0ABU2HQ90_9RHOB</name>
<dbReference type="GO" id="GO:0051301">
    <property type="term" value="P:cell division"/>
    <property type="evidence" value="ECO:0007669"/>
    <property type="project" value="UniProtKB-KW"/>
</dbReference>
<keyword evidence="2" id="KW-0132">Cell division</keyword>
<feature type="compositionally biased region" description="Pro residues" evidence="1">
    <location>
        <begin position="116"/>
        <end position="125"/>
    </location>
</feature>
<accession>A0ABU2HQ90</accession>
<dbReference type="Proteomes" id="UP001269144">
    <property type="component" value="Unassembled WGS sequence"/>
</dbReference>
<reference evidence="3" key="1">
    <citation type="submission" date="2023-07" db="EMBL/GenBank/DDBJ databases">
        <title>Paracoccus sp. MBLB3053 whole genome sequence.</title>
        <authorList>
            <person name="Hwang C.Y."/>
            <person name="Cho E.-S."/>
            <person name="Seo M.-J."/>
        </authorList>
    </citation>
    <scope>NUCLEOTIDE SEQUENCE [LARGE SCALE GENOMIC DNA]</scope>
    <source>
        <strain evidence="3">MBLB3053</strain>
    </source>
</reference>
<proteinExistence type="predicted"/>
<evidence type="ECO:0000256" key="1">
    <source>
        <dbReference type="SAM" id="MobiDB-lite"/>
    </source>
</evidence>
<evidence type="ECO:0000313" key="3">
    <source>
        <dbReference type="Proteomes" id="UP001269144"/>
    </source>
</evidence>
<gene>
    <name evidence="2" type="ORF">RGQ15_06475</name>
</gene>
<keyword evidence="2" id="KW-0131">Cell cycle</keyword>